<evidence type="ECO:0000313" key="9">
    <source>
        <dbReference type="EMBL" id="GMK53570.1"/>
    </source>
</evidence>
<protein>
    <recommendedName>
        <fullName evidence="3">beta-galactosidase</fullName>
        <ecNumber evidence="3">3.2.1.23</ecNumber>
    </recommendedName>
    <alternativeName>
        <fullName evidence="6">Lactase</fullName>
    </alternativeName>
</protein>
<dbReference type="InterPro" id="IPR008979">
    <property type="entry name" value="Galactose-bd-like_sf"/>
</dbReference>
<accession>A0AAD3Y7D9</accession>
<dbReference type="PRINTS" id="PR00132">
    <property type="entry name" value="GLHYDRLASE2"/>
</dbReference>
<dbReference type="PANTHER" id="PTHR46323">
    <property type="entry name" value="BETA-GALACTOSIDASE"/>
    <property type="match status" value="1"/>
</dbReference>
<dbReference type="GO" id="GO:0009341">
    <property type="term" value="C:beta-galactosidase complex"/>
    <property type="evidence" value="ECO:0007669"/>
    <property type="project" value="InterPro"/>
</dbReference>
<evidence type="ECO:0000256" key="1">
    <source>
        <dbReference type="ARBA" id="ARBA00001412"/>
    </source>
</evidence>
<dbReference type="InterPro" id="IPR004199">
    <property type="entry name" value="B-gal_small/dom_5"/>
</dbReference>
<dbReference type="InterPro" id="IPR017853">
    <property type="entry name" value="GH"/>
</dbReference>
<dbReference type="InterPro" id="IPR014718">
    <property type="entry name" value="GH-type_carb-bd"/>
</dbReference>
<comment type="catalytic activity">
    <reaction evidence="1">
        <text>Hydrolysis of terminal non-reducing beta-D-galactose residues in beta-D-galactosides.</text>
        <dbReference type="EC" id="3.2.1.23"/>
    </reaction>
</comment>
<feature type="region of interest" description="Disordered" evidence="7">
    <location>
        <begin position="29"/>
        <end position="52"/>
    </location>
</feature>
<feature type="region of interest" description="Disordered" evidence="7">
    <location>
        <begin position="936"/>
        <end position="977"/>
    </location>
</feature>
<feature type="compositionally biased region" description="Basic and acidic residues" evidence="7">
    <location>
        <begin position="29"/>
        <end position="39"/>
    </location>
</feature>
<dbReference type="Gene3D" id="2.60.40.10">
    <property type="entry name" value="Immunoglobulins"/>
    <property type="match status" value="2"/>
</dbReference>
<dbReference type="InterPro" id="IPR023230">
    <property type="entry name" value="Glyco_hydro_2_CS"/>
</dbReference>
<reference evidence="9" key="1">
    <citation type="journal article" date="2023" name="BMC Genomics">
        <title>Chromosome-level genome assemblies of Cutaneotrichosporon spp. (Trichosporonales, Basidiomycota) reveal imbalanced evolution between nucleotide sequences and chromosome synteny.</title>
        <authorList>
            <person name="Kobayashi Y."/>
            <person name="Kayamori A."/>
            <person name="Aoki K."/>
            <person name="Shiwa Y."/>
            <person name="Matsutani M."/>
            <person name="Fujita N."/>
            <person name="Sugita T."/>
            <person name="Iwasaki W."/>
            <person name="Tanaka N."/>
            <person name="Takashima M."/>
        </authorList>
    </citation>
    <scope>NUCLEOTIDE SEQUENCE</scope>
    <source>
        <strain evidence="9">HIS016</strain>
    </source>
</reference>
<keyword evidence="4" id="KW-0378">Hydrolase</keyword>
<feature type="compositionally biased region" description="Basic and acidic residues" evidence="7">
    <location>
        <begin position="967"/>
        <end position="977"/>
    </location>
</feature>
<evidence type="ECO:0000259" key="8">
    <source>
        <dbReference type="SMART" id="SM01038"/>
    </source>
</evidence>
<dbReference type="SUPFAM" id="SSF74650">
    <property type="entry name" value="Galactose mutarotase-like"/>
    <property type="match status" value="1"/>
</dbReference>
<dbReference type="InterPro" id="IPR006104">
    <property type="entry name" value="Glyco_hydro_2_N"/>
</dbReference>
<comment type="similarity">
    <text evidence="2">Belongs to the glycosyl hydrolase 2 family.</text>
</comment>
<dbReference type="Gene3D" id="2.60.120.260">
    <property type="entry name" value="Galactose-binding domain-like"/>
    <property type="match status" value="1"/>
</dbReference>
<dbReference type="InterPro" id="IPR006101">
    <property type="entry name" value="Glyco_hydro_2"/>
</dbReference>
<evidence type="ECO:0000256" key="6">
    <source>
        <dbReference type="ARBA" id="ARBA00032230"/>
    </source>
</evidence>
<dbReference type="SUPFAM" id="SSF51445">
    <property type="entry name" value="(Trans)glycosidases"/>
    <property type="match status" value="1"/>
</dbReference>
<dbReference type="SUPFAM" id="SSF49785">
    <property type="entry name" value="Galactose-binding domain-like"/>
    <property type="match status" value="1"/>
</dbReference>
<gene>
    <name evidence="9" type="primary">lacZ</name>
    <name evidence="9" type="ORF">CspeluHIS016_0101560</name>
</gene>
<name>A0AAD3Y7D9_9TREE</name>
<dbReference type="GO" id="GO:0030246">
    <property type="term" value="F:carbohydrate binding"/>
    <property type="evidence" value="ECO:0007669"/>
    <property type="project" value="InterPro"/>
</dbReference>
<dbReference type="Pfam" id="PF02837">
    <property type="entry name" value="Glyco_hydro_2_N"/>
    <property type="match status" value="1"/>
</dbReference>
<dbReference type="Pfam" id="PF02836">
    <property type="entry name" value="Glyco_hydro_2_C"/>
    <property type="match status" value="1"/>
</dbReference>
<dbReference type="InterPro" id="IPR036156">
    <property type="entry name" value="Beta-gal/glucu_dom_sf"/>
</dbReference>
<dbReference type="PANTHER" id="PTHR46323:SF2">
    <property type="entry name" value="BETA-GALACTOSIDASE"/>
    <property type="match status" value="1"/>
</dbReference>
<dbReference type="Pfam" id="PF02929">
    <property type="entry name" value="Bgal_small_N"/>
    <property type="match status" value="1"/>
</dbReference>
<proteinExistence type="inferred from homology"/>
<dbReference type="Gene3D" id="3.20.20.80">
    <property type="entry name" value="Glycosidases"/>
    <property type="match status" value="1"/>
</dbReference>
<dbReference type="GO" id="GO:0005990">
    <property type="term" value="P:lactose catabolic process"/>
    <property type="evidence" value="ECO:0007669"/>
    <property type="project" value="TreeGrafter"/>
</dbReference>
<dbReference type="PROSITE" id="PS00608">
    <property type="entry name" value="GLYCOSYL_HYDROL_F2_2"/>
    <property type="match status" value="1"/>
</dbReference>
<dbReference type="InterPro" id="IPR050347">
    <property type="entry name" value="Bact_Beta-galactosidase"/>
</dbReference>
<organism evidence="9 10">
    <name type="scientific">Cutaneotrichosporon spelunceum</name>
    <dbReference type="NCBI Taxonomy" id="1672016"/>
    <lineage>
        <taxon>Eukaryota</taxon>
        <taxon>Fungi</taxon>
        <taxon>Dikarya</taxon>
        <taxon>Basidiomycota</taxon>
        <taxon>Agaricomycotina</taxon>
        <taxon>Tremellomycetes</taxon>
        <taxon>Trichosporonales</taxon>
        <taxon>Trichosporonaceae</taxon>
        <taxon>Cutaneotrichosporon</taxon>
    </lineage>
</organism>
<evidence type="ECO:0000256" key="7">
    <source>
        <dbReference type="SAM" id="MobiDB-lite"/>
    </source>
</evidence>
<comment type="caution">
    <text evidence="9">The sequence shown here is derived from an EMBL/GenBank/DDBJ whole genome shotgun (WGS) entry which is preliminary data.</text>
</comment>
<evidence type="ECO:0000313" key="10">
    <source>
        <dbReference type="Proteomes" id="UP001222932"/>
    </source>
</evidence>
<evidence type="ECO:0000256" key="4">
    <source>
        <dbReference type="ARBA" id="ARBA00022801"/>
    </source>
</evidence>
<dbReference type="EC" id="3.2.1.23" evidence="3"/>
<evidence type="ECO:0000256" key="2">
    <source>
        <dbReference type="ARBA" id="ARBA00007401"/>
    </source>
</evidence>
<evidence type="ECO:0000256" key="5">
    <source>
        <dbReference type="ARBA" id="ARBA00023295"/>
    </source>
</evidence>
<keyword evidence="10" id="KW-1185">Reference proteome</keyword>
<dbReference type="InterPro" id="IPR013783">
    <property type="entry name" value="Ig-like_fold"/>
</dbReference>
<dbReference type="SMART" id="SM01038">
    <property type="entry name" value="Bgal_small_N"/>
    <property type="match status" value="1"/>
</dbReference>
<feature type="domain" description="Beta galactosidase small chain/" evidence="8">
    <location>
        <begin position="741"/>
        <end position="1046"/>
    </location>
</feature>
<evidence type="ECO:0000256" key="3">
    <source>
        <dbReference type="ARBA" id="ARBA00012756"/>
    </source>
</evidence>
<feature type="compositionally biased region" description="Basic and acidic residues" evidence="7">
    <location>
        <begin position="941"/>
        <end position="958"/>
    </location>
</feature>
<dbReference type="SUPFAM" id="SSF49303">
    <property type="entry name" value="beta-Galactosidase/glucuronidase domain"/>
    <property type="match status" value="2"/>
</dbReference>
<dbReference type="InterPro" id="IPR023232">
    <property type="entry name" value="Glyco_hydro_2_AS"/>
</dbReference>
<dbReference type="EMBL" id="BTCM01000001">
    <property type="protein sequence ID" value="GMK53570.1"/>
    <property type="molecule type" value="Genomic_DNA"/>
</dbReference>
<keyword evidence="5" id="KW-0326">Glycosidase</keyword>
<dbReference type="Gene3D" id="2.70.98.10">
    <property type="match status" value="1"/>
</dbReference>
<dbReference type="InterPro" id="IPR011013">
    <property type="entry name" value="Gal_mutarotase_sf_dom"/>
</dbReference>
<sequence>MTRIPTPTSRHIAQLTMGTVFHPAEHESLVPQRGTERPRTYHQPGAHASPSDAAALTLNGNWKFRFSPTVEASGDEAFAAPKYDDGKWGTLTVPSTWVLHGHGKPWYTNIQFPFPLDPPRVPDDNPTGDYRVTFDTDKAKWPEGGRTLLRFDGVESWYKVWLNGHELGFATGSRLASEFDVTDHLKDGKNVLAVRVRQWSSASYIEDQDMWWMPGIFRDVTLLHRPEGSVEDYFVYADYDAVSGEGIFKVDCSPDGRVKVPELDIDMATGEEAKIPVEPWTAETPRLYSGTLSTGSETIPLRIGFRHVEIIDGLLKVNGRRVLFRGVNRHEFHPKAGRALDRDTMLQDVLLMKRLNVNAVRTSHYPPHPHFLSLCDEYGLWVILECDYETHGFDFVGWRGNPSGEEDWRDMLMHRIERTVERDKNHPAIVIWSLGNEASVGANTGHMARWVRDRDPTRPLHYEGDWEVRYTDIYSRMYPWLHEVDSIGRRDEWHLDDEELDKHRRAAPFIICEYAHAMGNGPGGFKEYYAMFERYERCQGGFVWEWIDHGIPQKGPNGTHYAYGGDFGEEVHDGNFITDGLMFPNRDPSPGAIEMGKTYEPLGISGEGRDVCIKNKFDFATTERYAFEWKLEADGVVVDHGELNVNPIGSWERGAARLPAPKEVDGEKIWTVCAVLKDKASWAEKGHEVAWGQWPCGDSTSIPPNGEALASEGDEWELFPSRISVPAPPPGPEIQPDGNIKLGPATFSSRGQLLKVGHMRVSAALDVSRATTDNDRGWDGTINRNQADAWHTAGLHRMHTRVDSVTVTDKSLHVHTWEAAAVRDRGLRCTYNWTASKSAVSVEVEVEPVGEWGELPLPRLGMRLVLPKSITDIEYFGLGPGEAYPDSCEAVRLGLWKNTVDGWQTPYVMPQENGARRGVRWATLTGSEGGLRIAATSAPESHVEEAEVPKDPIAEGKNKGKSKKAKSQAERQGDKQPVRPVILAARRWTTADLEAAKHTSDLKARDNVFVNVDTSHHGIGTAACGPGPIEEYRNTTVRTSFGFALAPVDADGKGCVVQ</sequence>
<reference evidence="9" key="2">
    <citation type="submission" date="2023-06" db="EMBL/GenBank/DDBJ databases">
        <authorList>
            <person name="Kobayashi Y."/>
            <person name="Kayamori A."/>
            <person name="Aoki K."/>
            <person name="Shiwa Y."/>
            <person name="Fujita N."/>
            <person name="Sugita T."/>
            <person name="Iwasaki W."/>
            <person name="Tanaka N."/>
            <person name="Takashima M."/>
        </authorList>
    </citation>
    <scope>NUCLEOTIDE SEQUENCE</scope>
    <source>
        <strain evidence="9">HIS016</strain>
    </source>
</reference>
<dbReference type="InterPro" id="IPR006103">
    <property type="entry name" value="Glyco_hydro_2_cat"/>
</dbReference>
<dbReference type="AlphaFoldDB" id="A0AAD3Y7D9"/>
<dbReference type="GO" id="GO:0004565">
    <property type="term" value="F:beta-galactosidase activity"/>
    <property type="evidence" value="ECO:0007669"/>
    <property type="project" value="UniProtKB-EC"/>
</dbReference>
<dbReference type="Proteomes" id="UP001222932">
    <property type="component" value="Unassembled WGS sequence"/>
</dbReference>
<dbReference type="PROSITE" id="PS00719">
    <property type="entry name" value="GLYCOSYL_HYDROL_F2_1"/>
    <property type="match status" value="1"/>
</dbReference>
<dbReference type="InterPro" id="IPR032312">
    <property type="entry name" value="LacZ_4"/>
</dbReference>
<dbReference type="Pfam" id="PF16353">
    <property type="entry name" value="LacZ_4"/>
    <property type="match status" value="1"/>
</dbReference>